<protein>
    <submittedName>
        <fullName evidence="1">Uncharacterized protein</fullName>
    </submittedName>
</protein>
<gene>
    <name evidence="1" type="ORF">FJT64_010374</name>
</gene>
<reference evidence="1 2" key="1">
    <citation type="submission" date="2019-07" db="EMBL/GenBank/DDBJ databases">
        <title>Draft genome assembly of a fouling barnacle, Amphibalanus amphitrite (Darwin, 1854): The first reference genome for Thecostraca.</title>
        <authorList>
            <person name="Kim W."/>
        </authorList>
    </citation>
    <scope>NUCLEOTIDE SEQUENCE [LARGE SCALE GENOMIC DNA]</scope>
    <source>
        <strain evidence="1">SNU_AA5</strain>
        <tissue evidence="1">Soma without cirri and trophi</tissue>
    </source>
</reference>
<proteinExistence type="predicted"/>
<keyword evidence="2" id="KW-1185">Reference proteome</keyword>
<comment type="caution">
    <text evidence="1">The sequence shown here is derived from an EMBL/GenBank/DDBJ whole genome shotgun (WGS) entry which is preliminary data.</text>
</comment>
<name>A0A6A4V5I9_AMPAM</name>
<sequence length="54" mass="6067">MMYTYFVVDMEPGEPVVPEPPPPPAYQHGLQPSSSRLKVVPVRRHPFSAVCDVM</sequence>
<dbReference type="EMBL" id="VIIS01001874">
    <property type="protein sequence ID" value="KAF0291517.1"/>
    <property type="molecule type" value="Genomic_DNA"/>
</dbReference>
<evidence type="ECO:0000313" key="2">
    <source>
        <dbReference type="Proteomes" id="UP000440578"/>
    </source>
</evidence>
<dbReference type="Proteomes" id="UP000440578">
    <property type="component" value="Unassembled WGS sequence"/>
</dbReference>
<dbReference type="AlphaFoldDB" id="A0A6A4V5I9"/>
<evidence type="ECO:0000313" key="1">
    <source>
        <dbReference type="EMBL" id="KAF0291517.1"/>
    </source>
</evidence>
<organism evidence="1 2">
    <name type="scientific">Amphibalanus amphitrite</name>
    <name type="common">Striped barnacle</name>
    <name type="synonym">Balanus amphitrite</name>
    <dbReference type="NCBI Taxonomy" id="1232801"/>
    <lineage>
        <taxon>Eukaryota</taxon>
        <taxon>Metazoa</taxon>
        <taxon>Ecdysozoa</taxon>
        <taxon>Arthropoda</taxon>
        <taxon>Crustacea</taxon>
        <taxon>Multicrustacea</taxon>
        <taxon>Cirripedia</taxon>
        <taxon>Thoracica</taxon>
        <taxon>Thoracicalcarea</taxon>
        <taxon>Balanomorpha</taxon>
        <taxon>Balanoidea</taxon>
        <taxon>Balanidae</taxon>
        <taxon>Amphibalaninae</taxon>
        <taxon>Amphibalanus</taxon>
    </lineage>
</organism>
<accession>A0A6A4V5I9</accession>